<protein>
    <submittedName>
        <fullName evidence="2">Uncharacterized protein</fullName>
    </submittedName>
</protein>
<name>A0A2P5C693_PARAD</name>
<evidence type="ECO:0000256" key="1">
    <source>
        <dbReference type="SAM" id="MobiDB-lite"/>
    </source>
</evidence>
<reference evidence="3" key="1">
    <citation type="submission" date="2016-06" db="EMBL/GenBank/DDBJ databases">
        <title>Parallel loss of symbiosis genes in relatives of nitrogen-fixing non-legume Parasponia.</title>
        <authorList>
            <person name="Van Velzen R."/>
            <person name="Holmer R."/>
            <person name="Bu F."/>
            <person name="Rutten L."/>
            <person name="Van Zeijl A."/>
            <person name="Liu W."/>
            <person name="Santuari L."/>
            <person name="Cao Q."/>
            <person name="Sharma T."/>
            <person name="Shen D."/>
            <person name="Roswanjaya Y."/>
            <person name="Wardhani T."/>
            <person name="Kalhor M.S."/>
            <person name="Jansen J."/>
            <person name="Van den Hoogen J."/>
            <person name="Gungor B."/>
            <person name="Hartog M."/>
            <person name="Hontelez J."/>
            <person name="Verver J."/>
            <person name="Yang W.-C."/>
            <person name="Schijlen E."/>
            <person name="Repin R."/>
            <person name="Schilthuizen M."/>
            <person name="Schranz E."/>
            <person name="Heidstra R."/>
            <person name="Miyata K."/>
            <person name="Fedorova E."/>
            <person name="Kohlen W."/>
            <person name="Bisseling T."/>
            <person name="Smit S."/>
            <person name="Geurts R."/>
        </authorList>
    </citation>
    <scope>NUCLEOTIDE SEQUENCE [LARGE SCALE GENOMIC DNA]</scope>
    <source>
        <strain evidence="3">cv. WU1-14</strain>
    </source>
</reference>
<keyword evidence="3" id="KW-1185">Reference proteome</keyword>
<feature type="compositionally biased region" description="Low complexity" evidence="1">
    <location>
        <begin position="32"/>
        <end position="41"/>
    </location>
</feature>
<dbReference type="AlphaFoldDB" id="A0A2P5C693"/>
<organism evidence="2 3">
    <name type="scientific">Parasponia andersonii</name>
    <name type="common">Sponia andersonii</name>
    <dbReference type="NCBI Taxonomy" id="3476"/>
    <lineage>
        <taxon>Eukaryota</taxon>
        <taxon>Viridiplantae</taxon>
        <taxon>Streptophyta</taxon>
        <taxon>Embryophyta</taxon>
        <taxon>Tracheophyta</taxon>
        <taxon>Spermatophyta</taxon>
        <taxon>Magnoliopsida</taxon>
        <taxon>eudicotyledons</taxon>
        <taxon>Gunneridae</taxon>
        <taxon>Pentapetalae</taxon>
        <taxon>rosids</taxon>
        <taxon>fabids</taxon>
        <taxon>Rosales</taxon>
        <taxon>Cannabaceae</taxon>
        <taxon>Parasponia</taxon>
    </lineage>
</organism>
<comment type="caution">
    <text evidence="2">The sequence shown here is derived from an EMBL/GenBank/DDBJ whole genome shotgun (WGS) entry which is preliminary data.</text>
</comment>
<proteinExistence type="predicted"/>
<accession>A0A2P5C693</accession>
<evidence type="ECO:0000313" key="3">
    <source>
        <dbReference type="Proteomes" id="UP000237105"/>
    </source>
</evidence>
<dbReference type="Proteomes" id="UP000237105">
    <property type="component" value="Unassembled WGS sequence"/>
</dbReference>
<feature type="region of interest" description="Disordered" evidence="1">
    <location>
        <begin position="24"/>
        <end position="46"/>
    </location>
</feature>
<dbReference type="EMBL" id="JXTB01000170">
    <property type="protein sequence ID" value="PON56535.1"/>
    <property type="molecule type" value="Genomic_DNA"/>
</dbReference>
<gene>
    <name evidence="2" type="ORF">PanWU01x14_181030</name>
</gene>
<evidence type="ECO:0000313" key="2">
    <source>
        <dbReference type="EMBL" id="PON56535.1"/>
    </source>
</evidence>
<sequence>MVAGIVADDEKTEKAQIGFYGVSRRTRRRQQAARGGRALTRPGELTPVGGAGRRWLAAVLRPSAVVRPRERNRGRGERRKRTGT</sequence>